<evidence type="ECO:0000259" key="1">
    <source>
        <dbReference type="Pfam" id="PF24924"/>
    </source>
</evidence>
<dbReference type="Proteomes" id="UP000257109">
    <property type="component" value="Unassembled WGS sequence"/>
</dbReference>
<dbReference type="AlphaFoldDB" id="A0A371HLU6"/>
<name>A0A371HLU6_MUCPR</name>
<accession>A0A371HLU6</accession>
<feature type="domain" description="DUF7745" evidence="1">
    <location>
        <begin position="9"/>
        <end position="97"/>
    </location>
</feature>
<evidence type="ECO:0000313" key="3">
    <source>
        <dbReference type="Proteomes" id="UP000257109"/>
    </source>
</evidence>
<evidence type="ECO:0000313" key="2">
    <source>
        <dbReference type="EMBL" id="RDY03771.1"/>
    </source>
</evidence>
<comment type="caution">
    <text evidence="2">The sequence shown here is derived from an EMBL/GenBank/DDBJ whole genome shotgun (WGS) entry which is preliminary data.</text>
</comment>
<keyword evidence="3" id="KW-1185">Reference proteome</keyword>
<dbReference type="OrthoDB" id="1459749at2759"/>
<reference evidence="2" key="1">
    <citation type="submission" date="2018-05" db="EMBL/GenBank/DDBJ databases">
        <title>Draft genome of Mucuna pruriens seed.</title>
        <authorList>
            <person name="Nnadi N.E."/>
            <person name="Vos R."/>
            <person name="Hasami M.H."/>
            <person name="Devisetty U.K."/>
            <person name="Aguiy J.C."/>
        </authorList>
    </citation>
    <scope>NUCLEOTIDE SEQUENCE [LARGE SCALE GENOMIC DNA]</scope>
    <source>
        <strain evidence="2">JCA_2017</strain>
    </source>
</reference>
<sequence length="248" mass="28537">MGTLPSATWNEREEVWYQYGRFPNIPLIGTQGYINYNLALLLRQSGYPMLHPPSKELMTPLIVHGMGPYHTGILQNIQTAWGQAISRGINLGPRSCGVSTDRVEKIQLPFSSSSSMGDVLQEPSLTKGKEIVEAMNKEEDLKREMEAANKGQKRAWEEVDKERKIDEQMAKHARIEDEIRLRTKECLKAADLEMAKRDQALLEKQELIKMLMEAKREEKEHLGWIELLEQQIEHLNTELLRECLTRPT</sequence>
<dbReference type="InterPro" id="IPR056647">
    <property type="entry name" value="DUF7745"/>
</dbReference>
<organism evidence="2 3">
    <name type="scientific">Mucuna pruriens</name>
    <name type="common">Velvet bean</name>
    <name type="synonym">Dolichos pruriens</name>
    <dbReference type="NCBI Taxonomy" id="157652"/>
    <lineage>
        <taxon>Eukaryota</taxon>
        <taxon>Viridiplantae</taxon>
        <taxon>Streptophyta</taxon>
        <taxon>Embryophyta</taxon>
        <taxon>Tracheophyta</taxon>
        <taxon>Spermatophyta</taxon>
        <taxon>Magnoliopsida</taxon>
        <taxon>eudicotyledons</taxon>
        <taxon>Gunneridae</taxon>
        <taxon>Pentapetalae</taxon>
        <taxon>rosids</taxon>
        <taxon>fabids</taxon>
        <taxon>Fabales</taxon>
        <taxon>Fabaceae</taxon>
        <taxon>Papilionoideae</taxon>
        <taxon>50 kb inversion clade</taxon>
        <taxon>NPAAA clade</taxon>
        <taxon>indigoferoid/millettioid clade</taxon>
        <taxon>Phaseoleae</taxon>
        <taxon>Mucuna</taxon>
    </lineage>
</organism>
<gene>
    <name evidence="2" type="ORF">CR513_12600</name>
</gene>
<dbReference type="Pfam" id="PF24924">
    <property type="entry name" value="DUF7745"/>
    <property type="match status" value="1"/>
</dbReference>
<protein>
    <recommendedName>
        <fullName evidence="1">DUF7745 domain-containing protein</fullName>
    </recommendedName>
</protein>
<proteinExistence type="predicted"/>
<dbReference type="EMBL" id="QJKJ01002214">
    <property type="protein sequence ID" value="RDY03771.1"/>
    <property type="molecule type" value="Genomic_DNA"/>
</dbReference>
<feature type="non-terminal residue" evidence="2">
    <location>
        <position position="1"/>
    </location>
</feature>